<dbReference type="EMBL" id="CACVAU010000079">
    <property type="protein sequence ID" value="CAA6824801.1"/>
    <property type="molecule type" value="Genomic_DNA"/>
</dbReference>
<dbReference type="AlphaFoldDB" id="A0A6S6TPS0"/>
<gene>
    <name evidence="2" type="ORF">HELGO_WM6962</name>
</gene>
<dbReference type="InterPro" id="IPR016187">
    <property type="entry name" value="CTDL_fold"/>
</dbReference>
<evidence type="ECO:0000259" key="1">
    <source>
        <dbReference type="Pfam" id="PF03781"/>
    </source>
</evidence>
<sequence>MLEELEKLIKELDKGDANRDTFDDLVIVEILWLAHSSDEFQKAKKEKSPSDFLKWLAEWIESIKKLLKNVSPNSVVDEDTSRKGTSEHFIYSENKASLSLNTDSSNKEKIRIPKKKEYYISNELIEALAPLQKPFLSINESQEVDEVATVDYVARTNIVNPIFKAKNENYYDLYLLIDISKSMFIWEETIQVFLEKLKIYSYFRNIKVFYIDTQDMDAPIYTTKRKTHKVNLNVSNSDGHALMFVVSDFIAPAWRKGNLLFKVFERNEKLPTSLINMLPRRMWNGTILANANFSKIHNPKKNLKSTFVTSDIDDEYDEVLYKLPIVNFSLEDFNDLSHFIIGSKANLCTALVSSKEEILYEEEHKKVDLTAEERVQRFFENSSYEAHELALYFSITTHLNFDIMKMIQHNMLPNSQQIHLAEVFVGGLIDKSSNEIFYKFITDKNNFSVRDILLDRLGDYKAMATLKKNSEFIAQNLGSSLDFMALLHGDFNKSEWSKEDEAFAEIARSVFDKIGGNYSKVASKISIQIPEEEIDVVDQVIYVTPTSKRFTMGSNEREEEQPIHEVIINYDFEIAQTPVTVGEFRAFVEDDKYITEAEKGDGAFVYNGKDWEKKEDASWKNPYFEQTDEHPVVCISWNDAQAYIKWLNKKTGEIYRLPTEAEWEYACRAGSTTKWHFGDDEKELEKYAWYRKNSDNRTHSVSTRKPNQWGLYDMNGNVWEWCQDDYTTGYKGIFTDESIYEKEENQIKVFRGGSWADMYRDTRSAGRGSRSLEDCSHFSGFRLLRTLP</sequence>
<dbReference type="SUPFAM" id="SSF56436">
    <property type="entry name" value="C-type lectin-like"/>
    <property type="match status" value="1"/>
</dbReference>
<dbReference type="GO" id="GO:0120147">
    <property type="term" value="F:formylglycine-generating oxidase activity"/>
    <property type="evidence" value="ECO:0007669"/>
    <property type="project" value="TreeGrafter"/>
</dbReference>
<name>A0A6S6TPS0_9BACT</name>
<dbReference type="PANTHER" id="PTHR23150">
    <property type="entry name" value="SULFATASE MODIFYING FACTOR 1, 2"/>
    <property type="match status" value="1"/>
</dbReference>
<organism evidence="2">
    <name type="scientific">uncultured Sulfurovum sp</name>
    <dbReference type="NCBI Taxonomy" id="269237"/>
    <lineage>
        <taxon>Bacteria</taxon>
        <taxon>Pseudomonadati</taxon>
        <taxon>Campylobacterota</taxon>
        <taxon>Epsilonproteobacteria</taxon>
        <taxon>Campylobacterales</taxon>
        <taxon>Sulfurovaceae</taxon>
        <taxon>Sulfurovum</taxon>
        <taxon>environmental samples</taxon>
    </lineage>
</organism>
<proteinExistence type="predicted"/>
<dbReference type="NCBIfam" id="NF041121">
    <property type="entry name" value="SAV_2336_NTERM"/>
    <property type="match status" value="1"/>
</dbReference>
<dbReference type="InterPro" id="IPR051043">
    <property type="entry name" value="Sulfatase_Mod_Factor_Kinase"/>
</dbReference>
<dbReference type="Pfam" id="PF03781">
    <property type="entry name" value="FGE-sulfatase"/>
    <property type="match status" value="1"/>
</dbReference>
<dbReference type="InterPro" id="IPR005532">
    <property type="entry name" value="SUMF_dom"/>
</dbReference>
<reference evidence="2" key="1">
    <citation type="submission" date="2020-01" db="EMBL/GenBank/DDBJ databases">
        <authorList>
            <person name="Meier V. D."/>
            <person name="Meier V D."/>
        </authorList>
    </citation>
    <scope>NUCLEOTIDE SEQUENCE</scope>
    <source>
        <strain evidence="2">HLG_WM_MAG_05</strain>
    </source>
</reference>
<dbReference type="PANTHER" id="PTHR23150:SF19">
    <property type="entry name" value="FORMYLGLYCINE-GENERATING ENZYME"/>
    <property type="match status" value="1"/>
</dbReference>
<dbReference type="InterPro" id="IPR042095">
    <property type="entry name" value="SUMF_sf"/>
</dbReference>
<dbReference type="Gene3D" id="3.90.1580.10">
    <property type="entry name" value="paralog of FGE (formylglycine-generating enzyme)"/>
    <property type="match status" value="1"/>
</dbReference>
<evidence type="ECO:0000313" key="2">
    <source>
        <dbReference type="EMBL" id="CAA6824801.1"/>
    </source>
</evidence>
<accession>A0A6S6TPS0</accession>
<dbReference type="InterPro" id="IPR047738">
    <property type="entry name" value="SAV_2336-like_N"/>
</dbReference>
<feature type="domain" description="Sulfatase-modifying factor enzyme-like" evidence="1">
    <location>
        <begin position="550"/>
        <end position="785"/>
    </location>
</feature>
<protein>
    <recommendedName>
        <fullName evidence="1">Sulfatase-modifying factor enzyme-like domain-containing protein</fullName>
    </recommendedName>
</protein>